<dbReference type="InterPro" id="IPR036770">
    <property type="entry name" value="Ankyrin_rpt-contain_sf"/>
</dbReference>
<evidence type="ECO:0000313" key="4">
    <source>
        <dbReference type="Ensembl" id="ENSDCDP00010018593.1"/>
    </source>
</evidence>
<evidence type="ECO:0000256" key="1">
    <source>
        <dbReference type="ARBA" id="ARBA00022737"/>
    </source>
</evidence>
<gene>
    <name evidence="4" type="primary">ASB15</name>
</gene>
<keyword evidence="1" id="KW-0677">Repeat</keyword>
<dbReference type="Ensembl" id="ENSDCDT00010019676.1">
    <property type="protein sequence ID" value="ENSDCDP00010018593.1"/>
    <property type="gene ID" value="ENSDCDG00010008418.1"/>
</dbReference>
<evidence type="ECO:0008006" key="6">
    <source>
        <dbReference type="Google" id="ProtNLM"/>
    </source>
</evidence>
<proteinExistence type="predicted"/>
<dbReference type="Pfam" id="PF00023">
    <property type="entry name" value="Ank"/>
    <property type="match status" value="1"/>
</dbReference>
<evidence type="ECO:0000256" key="3">
    <source>
        <dbReference type="PROSITE-ProRule" id="PRU00023"/>
    </source>
</evidence>
<dbReference type="PANTHER" id="PTHR24198">
    <property type="entry name" value="ANKYRIN REPEAT AND PROTEIN KINASE DOMAIN-CONTAINING PROTEIN"/>
    <property type="match status" value="1"/>
</dbReference>
<feature type="repeat" description="ANK" evidence="3">
    <location>
        <begin position="88"/>
        <end position="120"/>
    </location>
</feature>
<accession>A0AAY4BCB2</accession>
<reference evidence="4 5" key="1">
    <citation type="submission" date="2020-06" db="EMBL/GenBank/DDBJ databases">
        <authorList>
            <consortium name="Wellcome Sanger Institute Data Sharing"/>
        </authorList>
    </citation>
    <scope>NUCLEOTIDE SEQUENCE [LARGE SCALE GENOMIC DNA]</scope>
</reference>
<keyword evidence="5" id="KW-1185">Reference proteome</keyword>
<reference evidence="4" key="3">
    <citation type="submission" date="2025-09" db="UniProtKB">
        <authorList>
            <consortium name="Ensembl"/>
        </authorList>
    </citation>
    <scope>IDENTIFICATION</scope>
</reference>
<dbReference type="Pfam" id="PF12796">
    <property type="entry name" value="Ank_2"/>
    <property type="match status" value="2"/>
</dbReference>
<dbReference type="Gene3D" id="1.25.40.20">
    <property type="entry name" value="Ankyrin repeat-containing domain"/>
    <property type="match status" value="1"/>
</dbReference>
<evidence type="ECO:0000256" key="2">
    <source>
        <dbReference type="ARBA" id="ARBA00023043"/>
    </source>
</evidence>
<dbReference type="SUPFAM" id="SSF48403">
    <property type="entry name" value="Ankyrin repeat"/>
    <property type="match status" value="1"/>
</dbReference>
<feature type="repeat" description="ANK" evidence="3">
    <location>
        <begin position="23"/>
        <end position="55"/>
    </location>
</feature>
<dbReference type="PROSITE" id="PS50297">
    <property type="entry name" value="ANK_REP_REGION"/>
    <property type="match status" value="2"/>
</dbReference>
<organism evidence="4 5">
    <name type="scientific">Denticeps clupeoides</name>
    <name type="common">denticle herring</name>
    <dbReference type="NCBI Taxonomy" id="299321"/>
    <lineage>
        <taxon>Eukaryota</taxon>
        <taxon>Metazoa</taxon>
        <taxon>Chordata</taxon>
        <taxon>Craniata</taxon>
        <taxon>Vertebrata</taxon>
        <taxon>Euteleostomi</taxon>
        <taxon>Actinopterygii</taxon>
        <taxon>Neopterygii</taxon>
        <taxon>Teleostei</taxon>
        <taxon>Clupei</taxon>
        <taxon>Clupeiformes</taxon>
        <taxon>Denticipitoidei</taxon>
        <taxon>Denticipitidae</taxon>
        <taxon>Denticeps</taxon>
    </lineage>
</organism>
<evidence type="ECO:0000313" key="5">
    <source>
        <dbReference type="Proteomes" id="UP000694580"/>
    </source>
</evidence>
<dbReference type="Proteomes" id="UP000694580">
    <property type="component" value="Chromosome 17"/>
</dbReference>
<dbReference type="GeneTree" id="ENSGT00940000157073"/>
<dbReference type="PROSITE" id="PS50088">
    <property type="entry name" value="ANK_REPEAT"/>
    <property type="match status" value="2"/>
</dbReference>
<dbReference type="PANTHER" id="PTHR24198:SF187">
    <property type="entry name" value="ANKYRIN REPEAT AND SOCS BOX CONTAINING 15"/>
    <property type="match status" value="1"/>
</dbReference>
<dbReference type="GO" id="GO:0005737">
    <property type="term" value="C:cytoplasm"/>
    <property type="evidence" value="ECO:0007669"/>
    <property type="project" value="TreeGrafter"/>
</dbReference>
<dbReference type="SMART" id="SM00248">
    <property type="entry name" value="ANK"/>
    <property type="match status" value="6"/>
</dbReference>
<dbReference type="AlphaFoldDB" id="A0AAY4BCB2"/>
<reference evidence="4" key="2">
    <citation type="submission" date="2025-08" db="UniProtKB">
        <authorList>
            <consortium name="Ensembl"/>
        </authorList>
    </citation>
    <scope>IDENTIFICATION</scope>
</reference>
<keyword evidence="2 3" id="KW-0040">ANK repeat</keyword>
<sequence>LKFPSAFRETDIRGWLPLHRANNGDSVMMDAAGSGNPDCVKLLLENAADPNLASRTGHLPLHRAAYEGHYLVLQTLVAVTSKKALRLSGQSPVHSAADGGHAHCLKLLIDSGFDVNSPLSAAISENYSDMRRSALYFAVSNGDVTCTEMLLNAGAKPDLDPLRCLLVAVRAGRYEIVKMLLAKQADVNCYFTVVSDTVFPTALQYCLRDEVMMRLLLNSGYQADLTACTFLCFSSVNSLACLALCICLGWW</sequence>
<protein>
    <recommendedName>
        <fullName evidence="6">Ankyrin repeat and SOCS box protein 15</fullName>
    </recommendedName>
</protein>
<dbReference type="InterPro" id="IPR002110">
    <property type="entry name" value="Ankyrin_rpt"/>
</dbReference>
<name>A0AAY4BCB2_9TELE</name>